<keyword evidence="2" id="KW-1185">Reference proteome</keyword>
<proteinExistence type="predicted"/>
<dbReference type="AlphaFoldDB" id="A0AAV3Y840"/>
<reference evidence="1 2" key="1">
    <citation type="journal article" date="2021" name="Elife">
        <title>Chloroplast acquisition without the gene transfer in kleptoplastic sea slugs, Plakobranchus ocellatus.</title>
        <authorList>
            <person name="Maeda T."/>
            <person name="Takahashi S."/>
            <person name="Yoshida T."/>
            <person name="Shimamura S."/>
            <person name="Takaki Y."/>
            <person name="Nagai Y."/>
            <person name="Toyoda A."/>
            <person name="Suzuki Y."/>
            <person name="Arimoto A."/>
            <person name="Ishii H."/>
            <person name="Satoh N."/>
            <person name="Nishiyama T."/>
            <person name="Hasebe M."/>
            <person name="Maruyama T."/>
            <person name="Minagawa J."/>
            <person name="Obokata J."/>
            <person name="Shigenobu S."/>
        </authorList>
    </citation>
    <scope>NUCLEOTIDE SEQUENCE [LARGE SCALE GENOMIC DNA]</scope>
</reference>
<accession>A0AAV3Y840</accession>
<feature type="non-terminal residue" evidence="1">
    <location>
        <position position="1"/>
    </location>
</feature>
<evidence type="ECO:0000313" key="2">
    <source>
        <dbReference type="Proteomes" id="UP000735302"/>
    </source>
</evidence>
<organism evidence="1 2">
    <name type="scientific">Plakobranchus ocellatus</name>
    <dbReference type="NCBI Taxonomy" id="259542"/>
    <lineage>
        <taxon>Eukaryota</taxon>
        <taxon>Metazoa</taxon>
        <taxon>Spiralia</taxon>
        <taxon>Lophotrochozoa</taxon>
        <taxon>Mollusca</taxon>
        <taxon>Gastropoda</taxon>
        <taxon>Heterobranchia</taxon>
        <taxon>Euthyneura</taxon>
        <taxon>Panpulmonata</taxon>
        <taxon>Sacoglossa</taxon>
        <taxon>Placobranchoidea</taxon>
        <taxon>Plakobranchidae</taxon>
        <taxon>Plakobranchus</taxon>
    </lineage>
</organism>
<evidence type="ECO:0000313" key="1">
    <source>
        <dbReference type="EMBL" id="GFN78580.1"/>
    </source>
</evidence>
<sequence length="64" mass="7305">WFWREESKIGVGGVYDSKVFMAAANLALESVWRESHSGVVHRPTGIKFAQFKKKQCSPILPVWL</sequence>
<name>A0AAV3Y840_9GAST</name>
<gene>
    <name evidence="1" type="ORF">PoB_000508600</name>
</gene>
<dbReference type="Proteomes" id="UP000735302">
    <property type="component" value="Unassembled WGS sequence"/>
</dbReference>
<protein>
    <submittedName>
        <fullName evidence="1">Uncharacterized protein</fullName>
    </submittedName>
</protein>
<comment type="caution">
    <text evidence="1">The sequence shown here is derived from an EMBL/GenBank/DDBJ whole genome shotgun (WGS) entry which is preliminary data.</text>
</comment>
<dbReference type="EMBL" id="BLXT01000592">
    <property type="protein sequence ID" value="GFN78580.1"/>
    <property type="molecule type" value="Genomic_DNA"/>
</dbReference>